<dbReference type="GO" id="GO:0046872">
    <property type="term" value="F:metal ion binding"/>
    <property type="evidence" value="ECO:0007669"/>
    <property type="project" value="UniProtKB-KW"/>
</dbReference>
<evidence type="ECO:0000313" key="15">
    <source>
        <dbReference type="Proteomes" id="UP000051412"/>
    </source>
</evidence>
<evidence type="ECO:0000256" key="11">
    <source>
        <dbReference type="ARBA" id="ARBA00023277"/>
    </source>
</evidence>
<feature type="binding site" evidence="12">
    <location>
        <begin position="14"/>
        <end position="16"/>
    </location>
    <ligand>
        <name>substrate</name>
    </ligand>
</feature>
<comment type="pathway">
    <text evidence="12">Carbohydrate metabolism; D-ribose degradation; D-ribose 5-phosphate from beta-D-ribopyranose: step 2/2.</text>
</comment>
<dbReference type="GO" id="GO:0005524">
    <property type="term" value="F:ATP binding"/>
    <property type="evidence" value="ECO:0007669"/>
    <property type="project" value="UniProtKB-UniRule"/>
</dbReference>
<feature type="domain" description="Carbohydrate kinase PfkB" evidence="13">
    <location>
        <begin position="5"/>
        <end position="298"/>
    </location>
</feature>
<keyword evidence="11 12" id="KW-0119">Carbohydrate metabolism</keyword>
<evidence type="ECO:0000256" key="3">
    <source>
        <dbReference type="ARBA" id="ARBA00016943"/>
    </source>
</evidence>
<feature type="binding site" evidence="12">
    <location>
        <position position="289"/>
    </location>
    <ligand>
        <name>K(+)</name>
        <dbReference type="ChEBI" id="CHEBI:29103"/>
    </ligand>
</feature>
<feature type="binding site" evidence="12">
    <location>
        <position position="187"/>
    </location>
    <ligand>
        <name>ATP</name>
        <dbReference type="ChEBI" id="CHEBI:30616"/>
    </ligand>
</feature>
<keyword evidence="7 12" id="KW-0418">Kinase</keyword>
<evidence type="ECO:0000256" key="9">
    <source>
        <dbReference type="ARBA" id="ARBA00022842"/>
    </source>
</evidence>
<dbReference type="Pfam" id="PF00294">
    <property type="entry name" value="PfkB"/>
    <property type="match status" value="1"/>
</dbReference>
<feature type="binding site" evidence="12">
    <location>
        <position position="295"/>
    </location>
    <ligand>
        <name>K(+)</name>
        <dbReference type="ChEBI" id="CHEBI:29103"/>
    </ligand>
</feature>
<dbReference type="PATRIC" id="fig|1423782.4.peg.1335"/>
<feature type="binding site" evidence="12">
    <location>
        <position position="286"/>
    </location>
    <ligand>
        <name>K(+)</name>
        <dbReference type="ChEBI" id="CHEBI:29103"/>
    </ligand>
</feature>
<dbReference type="NCBIfam" id="TIGR02152">
    <property type="entry name" value="D_ribokin_bact"/>
    <property type="match status" value="1"/>
</dbReference>
<dbReference type="InterPro" id="IPR011877">
    <property type="entry name" value="Ribokinase"/>
</dbReference>
<keyword evidence="6 12" id="KW-0547">Nucleotide-binding</keyword>
<comment type="function">
    <text evidence="12">Catalyzes the phosphorylation of ribose at O-5 in a reaction requiring ATP and magnesium. The resulting D-ribose-5-phosphate can then be used either for sythesis of nucleotides, histidine, and tryptophan, or as a component of the pentose phosphate pathway.</text>
</comment>
<keyword evidence="12" id="KW-0963">Cytoplasm</keyword>
<feature type="binding site" evidence="12">
    <location>
        <begin position="254"/>
        <end position="255"/>
    </location>
    <ligand>
        <name>ATP</name>
        <dbReference type="ChEBI" id="CHEBI:30616"/>
    </ligand>
</feature>
<evidence type="ECO:0000256" key="8">
    <source>
        <dbReference type="ARBA" id="ARBA00022840"/>
    </source>
</evidence>
<dbReference type="PROSITE" id="PS00584">
    <property type="entry name" value="PFKB_KINASES_2"/>
    <property type="match status" value="1"/>
</dbReference>
<dbReference type="EMBL" id="AZGM01000022">
    <property type="protein sequence ID" value="KRM29524.1"/>
    <property type="molecule type" value="Genomic_DNA"/>
</dbReference>
<feature type="binding site" evidence="12">
    <location>
        <position position="255"/>
    </location>
    <ligand>
        <name>substrate</name>
    </ligand>
</feature>
<dbReference type="PRINTS" id="PR00990">
    <property type="entry name" value="RIBOKINASE"/>
</dbReference>
<dbReference type="PANTHER" id="PTHR10584">
    <property type="entry name" value="SUGAR KINASE"/>
    <property type="match status" value="1"/>
</dbReference>
<dbReference type="EC" id="2.7.1.15" evidence="2 12"/>
<comment type="caution">
    <text evidence="12">Lacks conserved residue(s) required for the propagation of feature annotation.</text>
</comment>
<evidence type="ECO:0000256" key="4">
    <source>
        <dbReference type="ARBA" id="ARBA00022679"/>
    </source>
</evidence>
<dbReference type="AlphaFoldDB" id="A0A0R1XM38"/>
<feature type="binding site" evidence="12">
    <location>
        <begin position="223"/>
        <end position="228"/>
    </location>
    <ligand>
        <name>ATP</name>
        <dbReference type="ChEBI" id="CHEBI:30616"/>
    </ligand>
</feature>
<evidence type="ECO:0000256" key="5">
    <source>
        <dbReference type="ARBA" id="ARBA00022723"/>
    </source>
</evidence>
<dbReference type="GO" id="GO:0019303">
    <property type="term" value="P:D-ribose catabolic process"/>
    <property type="evidence" value="ECO:0007669"/>
    <property type="project" value="UniProtKB-UniRule"/>
</dbReference>
<keyword evidence="5 12" id="KW-0479">Metal-binding</keyword>
<keyword evidence="9 12" id="KW-0460">Magnesium</keyword>
<evidence type="ECO:0000259" key="13">
    <source>
        <dbReference type="Pfam" id="PF00294"/>
    </source>
</evidence>
<sequence length="309" mass="32481">MKMANKVVVLGSINVDTTYHVERFPQPGETISAKSKSSAPGGKGANQAVAAVRSGAQTSFVGAVGSDNEGSYMLEALKENNIDVHHIMVDKYHGTGTAAITLDANGQNDIMIYGGANQAMTTDVLAGIEDVLDGADFLISQFETPQEVTLAAFKLAKEHGVTTILNPAPAHDIIPELLSYTDVIAPNESECALLTGIEVADEESMLKSAEYFQKRGVKHLLITLGSRGVFYATPEGHGLVPAFKVKAVDTTAAGDTFIGALSSQLKDDLSNVADALVYAQRASSLTVQQMGAMPSIPTADKVKAALAEK</sequence>
<reference evidence="14 15" key="1">
    <citation type="journal article" date="2015" name="Genome Announc.">
        <title>Expanding the biotechnology potential of lactobacilli through comparative genomics of 213 strains and associated genera.</title>
        <authorList>
            <person name="Sun Z."/>
            <person name="Harris H.M."/>
            <person name="McCann A."/>
            <person name="Guo C."/>
            <person name="Argimon S."/>
            <person name="Zhang W."/>
            <person name="Yang X."/>
            <person name="Jeffery I.B."/>
            <person name="Cooney J.C."/>
            <person name="Kagawa T.F."/>
            <person name="Liu W."/>
            <person name="Song Y."/>
            <person name="Salvetti E."/>
            <person name="Wrobel A."/>
            <person name="Rasinkangas P."/>
            <person name="Parkhill J."/>
            <person name="Rea M.C."/>
            <person name="O'Sullivan O."/>
            <person name="Ritari J."/>
            <person name="Douillard F.P."/>
            <person name="Paul Ross R."/>
            <person name="Yang R."/>
            <person name="Briner A.E."/>
            <person name="Felis G.E."/>
            <person name="de Vos W.M."/>
            <person name="Barrangou R."/>
            <person name="Klaenhammer T.R."/>
            <person name="Caufield P.W."/>
            <person name="Cui Y."/>
            <person name="Zhang H."/>
            <person name="O'Toole P.W."/>
        </authorList>
    </citation>
    <scope>NUCLEOTIDE SEQUENCE [LARGE SCALE GENOMIC DNA]</scope>
    <source>
        <strain evidence="14 15">DSM 6035</strain>
    </source>
</reference>
<keyword evidence="15" id="KW-1185">Reference proteome</keyword>
<gene>
    <name evidence="12" type="primary">rbsK</name>
    <name evidence="14" type="ORF">FD32_GL001277</name>
</gene>
<evidence type="ECO:0000256" key="1">
    <source>
        <dbReference type="ARBA" id="ARBA00005380"/>
    </source>
</evidence>
<dbReference type="HAMAP" id="MF_01987">
    <property type="entry name" value="Ribokinase"/>
    <property type="match status" value="1"/>
</dbReference>
<dbReference type="PANTHER" id="PTHR10584:SF166">
    <property type="entry name" value="RIBOKINASE"/>
    <property type="match status" value="1"/>
</dbReference>
<feature type="active site" description="Proton acceptor" evidence="12">
    <location>
        <position position="255"/>
    </location>
</feature>
<comment type="caution">
    <text evidence="14">The sequence shown here is derived from an EMBL/GenBank/DDBJ whole genome shotgun (WGS) entry which is preliminary data.</text>
</comment>
<evidence type="ECO:0000313" key="14">
    <source>
        <dbReference type="EMBL" id="KRM29524.1"/>
    </source>
</evidence>
<comment type="activity regulation">
    <text evidence="12">Activated by a monovalent cation that binds near, but not in, the active site. The most likely occupant of the site in vivo is potassium. Ion binding induces a conformational change that may alter substrate affinity.</text>
</comment>
<dbReference type="UniPathway" id="UPA00916">
    <property type="reaction ID" value="UER00889"/>
</dbReference>
<keyword evidence="8 12" id="KW-0067">ATP-binding</keyword>
<feature type="binding site" evidence="12">
    <location>
        <position position="251"/>
    </location>
    <ligand>
        <name>K(+)</name>
        <dbReference type="ChEBI" id="CHEBI:29103"/>
    </ligand>
</feature>
<comment type="catalytic activity">
    <reaction evidence="12">
        <text>D-ribose + ATP = D-ribose 5-phosphate + ADP + H(+)</text>
        <dbReference type="Rhea" id="RHEA:13697"/>
        <dbReference type="ChEBI" id="CHEBI:15378"/>
        <dbReference type="ChEBI" id="CHEBI:30616"/>
        <dbReference type="ChEBI" id="CHEBI:47013"/>
        <dbReference type="ChEBI" id="CHEBI:78346"/>
        <dbReference type="ChEBI" id="CHEBI:456216"/>
        <dbReference type="EC" id="2.7.1.15"/>
    </reaction>
</comment>
<comment type="cofactor">
    <cofactor evidence="12">
        <name>Mg(2+)</name>
        <dbReference type="ChEBI" id="CHEBI:18420"/>
    </cofactor>
    <text evidence="12">Requires a divalent cation, most likely magnesium in vivo, as an electrophilic catalyst to aid phosphoryl group transfer. It is the chelate of the metal and the nucleotide that is the actual substrate.</text>
</comment>
<dbReference type="InterPro" id="IPR011611">
    <property type="entry name" value="PfkB_dom"/>
</dbReference>
<evidence type="ECO:0000256" key="7">
    <source>
        <dbReference type="ARBA" id="ARBA00022777"/>
    </source>
</evidence>
<evidence type="ECO:0000256" key="12">
    <source>
        <dbReference type="HAMAP-Rule" id="MF_01987"/>
    </source>
</evidence>
<feature type="binding site" evidence="12">
    <location>
        <position position="249"/>
    </location>
    <ligand>
        <name>K(+)</name>
        <dbReference type="ChEBI" id="CHEBI:29103"/>
    </ligand>
</feature>
<comment type="subunit">
    <text evidence="12">Homodimer.</text>
</comment>
<dbReference type="InterPro" id="IPR002173">
    <property type="entry name" value="Carboh/pur_kinase_PfkB_CS"/>
</dbReference>
<proteinExistence type="inferred from homology"/>
<keyword evidence="10 12" id="KW-0630">Potassium</keyword>
<evidence type="ECO:0000256" key="6">
    <source>
        <dbReference type="ARBA" id="ARBA00022741"/>
    </source>
</evidence>
<dbReference type="GO" id="GO:0004747">
    <property type="term" value="F:ribokinase activity"/>
    <property type="evidence" value="ECO:0007669"/>
    <property type="project" value="UniProtKB-UniRule"/>
</dbReference>
<name>A0A0R1XM38_9LACO</name>
<dbReference type="InterPro" id="IPR002139">
    <property type="entry name" value="Ribo/fructo_kinase"/>
</dbReference>
<dbReference type="Proteomes" id="UP000051412">
    <property type="component" value="Unassembled WGS sequence"/>
</dbReference>
<dbReference type="InterPro" id="IPR029056">
    <property type="entry name" value="Ribokinase-like"/>
</dbReference>
<comment type="similarity">
    <text evidence="1">Belongs to the carbohydrate kinase pfkB family.</text>
</comment>
<evidence type="ECO:0000256" key="10">
    <source>
        <dbReference type="ARBA" id="ARBA00022958"/>
    </source>
</evidence>
<comment type="subcellular location">
    <subcellularLocation>
        <location evidence="12">Cytoplasm</location>
    </subcellularLocation>
</comment>
<dbReference type="STRING" id="1423782.FD32_GL001277"/>
<feature type="binding site" evidence="12">
    <location>
        <position position="291"/>
    </location>
    <ligand>
        <name>K(+)</name>
        <dbReference type="ChEBI" id="CHEBI:29103"/>
    </ligand>
</feature>
<dbReference type="GO" id="GO:0005829">
    <property type="term" value="C:cytosol"/>
    <property type="evidence" value="ECO:0007669"/>
    <property type="project" value="TreeGrafter"/>
</dbReference>
<protein>
    <recommendedName>
        <fullName evidence="3 12">Ribokinase</fullName>
        <shortName evidence="12">RK</shortName>
        <ecNumber evidence="2 12">2.7.1.15</ecNumber>
    </recommendedName>
</protein>
<evidence type="ECO:0000256" key="2">
    <source>
        <dbReference type="ARBA" id="ARBA00012035"/>
    </source>
</evidence>
<dbReference type="SUPFAM" id="SSF53613">
    <property type="entry name" value="Ribokinase-like"/>
    <property type="match status" value="1"/>
</dbReference>
<comment type="similarity">
    <text evidence="12">Belongs to the carbohydrate kinase PfkB family. Ribokinase subfamily.</text>
</comment>
<organism evidence="14 15">
    <name type="scientific">Limosilactobacillus panis DSM 6035</name>
    <dbReference type="NCBI Taxonomy" id="1423782"/>
    <lineage>
        <taxon>Bacteria</taxon>
        <taxon>Bacillati</taxon>
        <taxon>Bacillota</taxon>
        <taxon>Bacilli</taxon>
        <taxon>Lactobacillales</taxon>
        <taxon>Lactobacillaceae</taxon>
        <taxon>Limosilactobacillus</taxon>
    </lineage>
</organism>
<keyword evidence="4 12" id="KW-0808">Transferase</keyword>
<feature type="binding site" evidence="12">
    <location>
        <begin position="42"/>
        <end position="46"/>
    </location>
    <ligand>
        <name>substrate</name>
    </ligand>
</feature>
<dbReference type="CDD" id="cd01174">
    <property type="entry name" value="ribokinase"/>
    <property type="match status" value="1"/>
</dbReference>
<accession>A0A0R1XM38</accession>
<feature type="binding site" evidence="12">
    <location>
        <position position="143"/>
    </location>
    <ligand>
        <name>substrate</name>
    </ligand>
</feature>
<dbReference type="Gene3D" id="3.40.1190.20">
    <property type="match status" value="1"/>
</dbReference>